<dbReference type="EMBL" id="JACVVK020000188">
    <property type="protein sequence ID" value="KAK7485818.1"/>
    <property type="molecule type" value="Genomic_DNA"/>
</dbReference>
<gene>
    <name evidence="1" type="ORF">BaRGS_00022918</name>
</gene>
<evidence type="ECO:0000313" key="1">
    <source>
        <dbReference type="EMBL" id="KAK7485818.1"/>
    </source>
</evidence>
<accession>A0ABD0KFB0</accession>
<organism evidence="1 2">
    <name type="scientific">Batillaria attramentaria</name>
    <dbReference type="NCBI Taxonomy" id="370345"/>
    <lineage>
        <taxon>Eukaryota</taxon>
        <taxon>Metazoa</taxon>
        <taxon>Spiralia</taxon>
        <taxon>Lophotrochozoa</taxon>
        <taxon>Mollusca</taxon>
        <taxon>Gastropoda</taxon>
        <taxon>Caenogastropoda</taxon>
        <taxon>Sorbeoconcha</taxon>
        <taxon>Cerithioidea</taxon>
        <taxon>Batillariidae</taxon>
        <taxon>Batillaria</taxon>
    </lineage>
</organism>
<dbReference type="AlphaFoldDB" id="A0ABD0KFB0"/>
<protein>
    <submittedName>
        <fullName evidence="1">Uncharacterized protein</fullName>
    </submittedName>
</protein>
<evidence type="ECO:0000313" key="2">
    <source>
        <dbReference type="Proteomes" id="UP001519460"/>
    </source>
</evidence>
<feature type="non-terminal residue" evidence="1">
    <location>
        <position position="1"/>
    </location>
</feature>
<reference evidence="1 2" key="1">
    <citation type="journal article" date="2023" name="Sci. Data">
        <title>Genome assembly of the Korean intertidal mud-creeper Batillaria attramentaria.</title>
        <authorList>
            <person name="Patra A.K."/>
            <person name="Ho P.T."/>
            <person name="Jun S."/>
            <person name="Lee S.J."/>
            <person name="Kim Y."/>
            <person name="Won Y.J."/>
        </authorList>
    </citation>
    <scope>NUCLEOTIDE SEQUENCE [LARGE SCALE GENOMIC DNA]</scope>
    <source>
        <strain evidence="1">Wonlab-2016</strain>
    </source>
</reference>
<proteinExistence type="predicted"/>
<name>A0ABD0KFB0_9CAEN</name>
<sequence length="99" mass="11051">RNEEAVKVKSRRSDRRLGRDNFCRADLGRLAGWQALLVSLVVEWSKLRRGQSFIGDLPEGAANLWRLVIGWKSLARGGGLRLTQVPSAPEAHAPKFRAC</sequence>
<dbReference type="Proteomes" id="UP001519460">
    <property type="component" value="Unassembled WGS sequence"/>
</dbReference>
<comment type="caution">
    <text evidence="1">The sequence shown here is derived from an EMBL/GenBank/DDBJ whole genome shotgun (WGS) entry which is preliminary data.</text>
</comment>
<keyword evidence="2" id="KW-1185">Reference proteome</keyword>